<name>A0A2J7RES0_9NEOP</name>
<reference evidence="1 2" key="1">
    <citation type="submission" date="2017-12" db="EMBL/GenBank/DDBJ databases">
        <title>Hemimetabolous genomes reveal molecular basis of termite eusociality.</title>
        <authorList>
            <person name="Harrison M.C."/>
            <person name="Jongepier E."/>
            <person name="Robertson H.M."/>
            <person name="Arning N."/>
            <person name="Bitard-Feildel T."/>
            <person name="Chao H."/>
            <person name="Childers C.P."/>
            <person name="Dinh H."/>
            <person name="Doddapaneni H."/>
            <person name="Dugan S."/>
            <person name="Gowin J."/>
            <person name="Greiner C."/>
            <person name="Han Y."/>
            <person name="Hu H."/>
            <person name="Hughes D.S.T."/>
            <person name="Huylmans A.-K."/>
            <person name="Kemena C."/>
            <person name="Kremer L.P.M."/>
            <person name="Lee S.L."/>
            <person name="Lopez-Ezquerra A."/>
            <person name="Mallet L."/>
            <person name="Monroy-Kuhn J.M."/>
            <person name="Moser A."/>
            <person name="Murali S.C."/>
            <person name="Muzny D.M."/>
            <person name="Otani S."/>
            <person name="Piulachs M.-D."/>
            <person name="Poelchau M."/>
            <person name="Qu J."/>
            <person name="Schaub F."/>
            <person name="Wada-Katsumata A."/>
            <person name="Worley K.C."/>
            <person name="Xie Q."/>
            <person name="Ylla G."/>
            <person name="Poulsen M."/>
            <person name="Gibbs R.A."/>
            <person name="Schal C."/>
            <person name="Richards S."/>
            <person name="Belles X."/>
            <person name="Korb J."/>
            <person name="Bornberg-Bauer E."/>
        </authorList>
    </citation>
    <scope>NUCLEOTIDE SEQUENCE [LARGE SCALE GENOMIC DNA]</scope>
    <source>
        <tissue evidence="1">Whole body</tissue>
    </source>
</reference>
<dbReference type="AlphaFoldDB" id="A0A2J7RES0"/>
<proteinExistence type="predicted"/>
<comment type="caution">
    <text evidence="1">The sequence shown here is derived from an EMBL/GenBank/DDBJ whole genome shotgun (WGS) entry which is preliminary data.</text>
</comment>
<sequence length="140" mass="16416">MEWFVFIIVSVMDQNETNQIWGTYIRRGNNTKMDLTKTQCEGVGWIEMAQNTVQRRLSLYTAKIRIINLYILTYLYIYNPTAQDHDMSITPSQGSVFHMLCTDACNQQGYYQPYHVLETMKMPQFSFSTNRGCKTNRNSL</sequence>
<accession>A0A2J7RES0</accession>
<dbReference type="Proteomes" id="UP000235965">
    <property type="component" value="Unassembled WGS sequence"/>
</dbReference>
<gene>
    <name evidence="1" type="ORF">B7P43_G16562</name>
</gene>
<keyword evidence="2" id="KW-1185">Reference proteome</keyword>
<dbReference type="EMBL" id="NEVH01004957">
    <property type="protein sequence ID" value="PNF39317.1"/>
    <property type="molecule type" value="Genomic_DNA"/>
</dbReference>
<dbReference type="InParanoid" id="A0A2J7RES0"/>
<organism evidence="1 2">
    <name type="scientific">Cryptotermes secundus</name>
    <dbReference type="NCBI Taxonomy" id="105785"/>
    <lineage>
        <taxon>Eukaryota</taxon>
        <taxon>Metazoa</taxon>
        <taxon>Ecdysozoa</taxon>
        <taxon>Arthropoda</taxon>
        <taxon>Hexapoda</taxon>
        <taxon>Insecta</taxon>
        <taxon>Pterygota</taxon>
        <taxon>Neoptera</taxon>
        <taxon>Polyneoptera</taxon>
        <taxon>Dictyoptera</taxon>
        <taxon>Blattodea</taxon>
        <taxon>Blattoidea</taxon>
        <taxon>Termitoidae</taxon>
        <taxon>Kalotermitidae</taxon>
        <taxon>Cryptotermitinae</taxon>
        <taxon>Cryptotermes</taxon>
    </lineage>
</organism>
<protein>
    <submittedName>
        <fullName evidence="1">Uncharacterized protein</fullName>
    </submittedName>
</protein>
<evidence type="ECO:0000313" key="1">
    <source>
        <dbReference type="EMBL" id="PNF39317.1"/>
    </source>
</evidence>
<evidence type="ECO:0000313" key="2">
    <source>
        <dbReference type="Proteomes" id="UP000235965"/>
    </source>
</evidence>